<comment type="cofactor">
    <cofactor evidence="4">
        <name>[2Fe-2S] cluster</name>
        <dbReference type="ChEBI" id="CHEBI:190135"/>
    </cofactor>
    <text evidence="4">Binds 2 [2Fe-2S] clusters.</text>
</comment>
<dbReference type="SUPFAM" id="SSF55447">
    <property type="entry name" value="CO dehydrogenase flavoprotein C-terminal domain-like"/>
    <property type="match status" value="1"/>
</dbReference>
<evidence type="ECO:0000259" key="5">
    <source>
        <dbReference type="PROSITE" id="PS51387"/>
    </source>
</evidence>
<dbReference type="SUPFAM" id="SSF54665">
    <property type="entry name" value="CO dehydrogenase molybdoprotein N-domain-like"/>
    <property type="match status" value="1"/>
</dbReference>
<feature type="binding site" evidence="4">
    <location>
        <position position="285"/>
    </location>
    <ligand>
        <name>[2Fe-2S] cluster</name>
        <dbReference type="ChEBI" id="CHEBI:190135"/>
        <label>2</label>
    </ligand>
</feature>
<dbReference type="Pfam" id="PF20256">
    <property type="entry name" value="MoCoBD_2"/>
    <property type="match status" value="1"/>
</dbReference>
<dbReference type="InterPro" id="IPR036318">
    <property type="entry name" value="FAD-bd_PCMH-like_sf"/>
</dbReference>
<dbReference type="SMART" id="SM01008">
    <property type="entry name" value="Ald_Xan_dh_C"/>
    <property type="match status" value="1"/>
</dbReference>
<feature type="binding site" evidence="4">
    <location>
        <position position="909"/>
    </location>
    <ligand>
        <name>Mo-molybdopterin</name>
        <dbReference type="ChEBI" id="CHEBI:71302"/>
    </ligand>
    <ligandPart>
        <name>Mo</name>
        <dbReference type="ChEBI" id="CHEBI:28685"/>
    </ligandPart>
</feature>
<dbReference type="PANTHER" id="PTHR11908:SF89">
    <property type="entry name" value="ALDEHYDE OXIDASE-LIKE PROTEIN-RELATED"/>
    <property type="match status" value="1"/>
</dbReference>
<evidence type="ECO:0000313" key="7">
    <source>
        <dbReference type="Proteomes" id="UP000324897"/>
    </source>
</evidence>
<feature type="domain" description="FAD-binding PCMH-type" evidence="5">
    <location>
        <begin position="325"/>
        <end position="511"/>
    </location>
</feature>
<dbReference type="SUPFAM" id="SSF54292">
    <property type="entry name" value="2Fe-2S ferredoxin-like"/>
    <property type="match status" value="1"/>
</dbReference>
<dbReference type="InterPro" id="IPR000674">
    <property type="entry name" value="Ald_Oxase/Xan_DH_a/b"/>
</dbReference>
<evidence type="ECO:0000256" key="1">
    <source>
        <dbReference type="ARBA" id="ARBA00006849"/>
    </source>
</evidence>
<gene>
    <name evidence="6" type="ORF">EJB05_13038</name>
</gene>
<dbReference type="InterPro" id="IPR002346">
    <property type="entry name" value="Mopterin_DH_FAD-bd"/>
</dbReference>
<keyword evidence="4" id="KW-0001">2Fe-2S</keyword>
<keyword evidence="4" id="KW-0408">Iron</keyword>
<dbReference type="GO" id="GO:0005506">
    <property type="term" value="F:iron ion binding"/>
    <property type="evidence" value="ECO:0007669"/>
    <property type="project" value="InterPro"/>
</dbReference>
<sequence>METAGRAVTVDRLVFALNGRRYEVAAGEVDPSMPLLEFIRTRTPFKGTKLGCGEEALHRARSEQFPLPVAWEFLSIAAARALPPEFHSDGYDQSLWNAAALLFEPSPPLSSPPPFTLRGRTEQHNARRAPSACPVGAIRSTMTPRFRFCINALGMPICSADTNCTFYLDGCGACVVLVAKYNPRKDEVTEFSASSCLTLLYSINFCSVITTEGLGNTQDGFHAVQKRMSGFHASQCGFCTPGMCISIFTSLINADKSKRPEPRNGFSKLTVSESEKAFSGNLCRCTGYRPIIDACKSFATDVDLEDLGLNIFWKKSDKNPDVSRLPTSKEGWYLPRSINQYYELIYSGILSDSVKVVVGNTSVGVYKDQDLHNQYIDISGIPELLNVVRREAGFEIGAAITISRTIEILQQDCEWTSSPNGSVVFRKLAEHMSKVATPFVRNTASIGGNLILAQKYPFPSDIATILLGAGSTVCLQFDSERKHITLEEFLEQPPLNPTILLLSIFIPHWISDSQTGTGLVFETYRAAPRPLGNAVSYVNCAFLGHVSLDESSDALALSNLHLAFGAYGTEHAIRARKVEKFLTGKSLTASFVLTAIQLLRETIVPVEGTSHPEYRVSAAVGFLFSFLSPLSKGITQPGKVLNIGSAISADTDDVCNFPLLSRRETISIDEYTPIGEPIKKYGVEIQASGEAVYVDDIPAPKNCLYGEFIYSTQPLAYVKNIKFKSSLASQKIVAVVSGKDIPSGGENIGSTFMFGDEPLFGYPIAEYAGQALGVVIAETQRYADMAAKQAVVEYDMDDLGPPIITVEQAVENHSYFKVPQDLYPKEVGDVAKGMADADHMIPSAELKLASEYYFYMETQTALAIPDEDNTLVVYSSSQYPELAQSVIARCLGIPFGNVRVITRRVGGGFGGKALRSFQVATAAALCAYKLRRPVRMYLNCNTDMVMIGGRHPVKAHYSVGFKSDGKITALHLDLLIDAGISEDASPTIRGTIISSVKKYNWGALSFDIKLCKTNNTSKSIMRAPGDTQGSFIADAIIEHVASVLSVDAICVREKNFHTYGSLQLFYPDSAGEASTYTLHSIFNRLASTSSYLDRAESIKKFNSCNKWRKRGISCVPLIFKAETRAAPGRVSVLNDGSIVVEVGGIEIGQGLWTKVQQMTAFALGQLWPDGCEDLLERVRVLQADTLNLIQGGFTAGSTTSESSCAATLQACNMLIYRLKPVMDRLQLQLGNVSWDTLISQASKENVNLSASAYWVPGQDSNKYLNYGAGISEVEIDLFTGAITILRGDLVYDCGKSLNPAVDLGQIEGSFIQGIGFFIYEEYVTNKDGLMISNSTWDYKIPSVDAIPKQFNAEVLNTGYHKYRVLSSKASGEPALVLATSVHCAVREAIRAARKEFANSTGCGTSPLAFQLDVPAPMTVVKELCGFDIVEKYLESLSTYGT</sequence>
<dbReference type="InterPro" id="IPR002888">
    <property type="entry name" value="2Fe-2S-bd"/>
</dbReference>
<comment type="similarity">
    <text evidence="1">Belongs to the xanthine dehydrogenase family.</text>
</comment>
<organism evidence="6 7">
    <name type="scientific">Eragrostis curvula</name>
    <name type="common">weeping love grass</name>
    <dbReference type="NCBI Taxonomy" id="38414"/>
    <lineage>
        <taxon>Eukaryota</taxon>
        <taxon>Viridiplantae</taxon>
        <taxon>Streptophyta</taxon>
        <taxon>Embryophyta</taxon>
        <taxon>Tracheophyta</taxon>
        <taxon>Spermatophyta</taxon>
        <taxon>Magnoliopsida</taxon>
        <taxon>Liliopsida</taxon>
        <taxon>Poales</taxon>
        <taxon>Poaceae</taxon>
        <taxon>PACMAD clade</taxon>
        <taxon>Chloridoideae</taxon>
        <taxon>Eragrostideae</taxon>
        <taxon>Eragrostidinae</taxon>
        <taxon>Eragrostis</taxon>
    </lineage>
</organism>
<dbReference type="InterPro" id="IPR016208">
    <property type="entry name" value="Ald_Oxase/xanthine_DH-like"/>
</dbReference>
<dbReference type="Pfam" id="PF01315">
    <property type="entry name" value="Ald_Xan_dh_C"/>
    <property type="match status" value="1"/>
</dbReference>
<feature type="binding site" evidence="3">
    <location>
        <begin position="445"/>
        <end position="449"/>
    </location>
    <ligand>
        <name>FAD</name>
        <dbReference type="ChEBI" id="CHEBI:57692"/>
    </ligand>
</feature>
<dbReference type="InterPro" id="IPR016166">
    <property type="entry name" value="FAD-bd_PCMH"/>
</dbReference>
<evidence type="ECO:0000256" key="3">
    <source>
        <dbReference type="PIRSR" id="PIRSR000127-2"/>
    </source>
</evidence>
<dbReference type="InterPro" id="IPR012675">
    <property type="entry name" value="Beta-grasp_dom_sf"/>
</dbReference>
<dbReference type="Gene3D" id="3.30.365.10">
    <property type="entry name" value="Aldehyde oxidase/xanthine dehydrogenase, molybdopterin binding domain"/>
    <property type="match status" value="4"/>
</dbReference>
<comment type="caution">
    <text evidence="6">The sequence shown here is derived from an EMBL/GenBank/DDBJ whole genome shotgun (WGS) entry which is preliminary data.</text>
</comment>
<dbReference type="InterPro" id="IPR036683">
    <property type="entry name" value="CO_DH_flav_C_dom_sf"/>
</dbReference>
<dbReference type="InterPro" id="IPR016169">
    <property type="entry name" value="FAD-bd_PCMH_sub2"/>
</dbReference>
<dbReference type="SUPFAM" id="SSF56003">
    <property type="entry name" value="Molybdenum cofactor-binding domain"/>
    <property type="match status" value="1"/>
</dbReference>
<dbReference type="Pfam" id="PF03450">
    <property type="entry name" value="CO_deh_flav_C"/>
    <property type="match status" value="1"/>
</dbReference>
<dbReference type="OrthoDB" id="8300278at2759"/>
<dbReference type="InterPro" id="IPR008274">
    <property type="entry name" value="AldOxase/xan_DH_MoCoBD1"/>
</dbReference>
<evidence type="ECO:0000313" key="6">
    <source>
        <dbReference type="EMBL" id="TVU39611.1"/>
    </source>
</evidence>
<proteinExistence type="inferred from homology"/>
<dbReference type="InterPro" id="IPR046867">
    <property type="entry name" value="AldOxase/xan_DH_MoCoBD2"/>
</dbReference>
<keyword evidence="4" id="KW-0479">Metal-binding</keyword>
<feature type="binding site" evidence="4">
    <location>
        <position position="196"/>
    </location>
    <ligand>
        <name>[2Fe-2S] cluster</name>
        <dbReference type="ChEBI" id="CHEBI:190135"/>
        <label>1</label>
    </ligand>
</feature>
<name>A0A5J9VVE0_9POAL</name>
<dbReference type="Gene3D" id="3.10.20.30">
    <property type="match status" value="2"/>
</dbReference>
<feature type="binding site" evidence="3">
    <location>
        <position position="525"/>
    </location>
    <ligand>
        <name>FAD</name>
        <dbReference type="ChEBI" id="CHEBI:57692"/>
    </ligand>
</feature>
<dbReference type="GO" id="GO:0071949">
    <property type="term" value="F:FAD binding"/>
    <property type="evidence" value="ECO:0007669"/>
    <property type="project" value="InterPro"/>
</dbReference>
<comment type="cofactor">
    <cofactor evidence="3">
        <name>FAD</name>
        <dbReference type="ChEBI" id="CHEBI:57692"/>
    </cofactor>
</comment>
<dbReference type="GO" id="GO:0051537">
    <property type="term" value="F:2 iron, 2 sulfur cluster binding"/>
    <property type="evidence" value="ECO:0007669"/>
    <property type="project" value="UniProtKB-KW"/>
</dbReference>
<evidence type="ECO:0000256" key="2">
    <source>
        <dbReference type="PIRSR" id="PIRSR000127-1"/>
    </source>
</evidence>
<feature type="binding site" evidence="4">
    <location>
        <position position="1196"/>
    </location>
    <ligand>
        <name>Mo-molybdopterin</name>
        <dbReference type="ChEBI" id="CHEBI:71302"/>
    </ligand>
    <ligandPart>
        <name>Mo</name>
        <dbReference type="ChEBI" id="CHEBI:28685"/>
    </ligandPart>
</feature>
<dbReference type="Pfam" id="PF00941">
    <property type="entry name" value="FAD_binding_5"/>
    <property type="match status" value="1"/>
</dbReference>
<dbReference type="Proteomes" id="UP000324897">
    <property type="component" value="Chromosome 4"/>
</dbReference>
<dbReference type="PANTHER" id="PTHR11908">
    <property type="entry name" value="XANTHINE DEHYDROGENASE"/>
    <property type="match status" value="1"/>
</dbReference>
<dbReference type="Gene3D" id="3.30.465.10">
    <property type="match status" value="1"/>
</dbReference>
<keyword evidence="4" id="KW-0411">Iron-sulfur</keyword>
<feature type="binding site" evidence="4">
    <location>
        <position position="878"/>
    </location>
    <ligand>
        <name>Mo-molybdopterin</name>
        <dbReference type="ChEBI" id="CHEBI:71302"/>
    </ligand>
    <ligandPart>
        <name>Mo</name>
        <dbReference type="ChEBI" id="CHEBI:28685"/>
    </ligandPart>
</feature>
<feature type="binding site" evidence="3">
    <location>
        <position position="501"/>
    </location>
    <ligand>
        <name>FAD</name>
        <dbReference type="ChEBI" id="CHEBI:57692"/>
    </ligand>
</feature>
<dbReference type="Gramene" id="TVU39611">
    <property type="protein sequence ID" value="TVU39611"/>
    <property type="gene ID" value="EJB05_13038"/>
</dbReference>
<evidence type="ECO:0000256" key="4">
    <source>
        <dbReference type="PIRSR" id="PIRSR000127-3"/>
    </source>
</evidence>
<dbReference type="EMBL" id="RWGY01000007">
    <property type="protein sequence ID" value="TVU39611.1"/>
    <property type="molecule type" value="Genomic_DNA"/>
</dbReference>
<feature type="binding site" evidence="4">
    <location>
        <position position="1022"/>
    </location>
    <ligand>
        <name>Mo-molybdopterin</name>
        <dbReference type="ChEBI" id="CHEBI:71302"/>
    </ligand>
    <ligandPart>
        <name>Mo</name>
        <dbReference type="ChEBI" id="CHEBI:28685"/>
    </ligandPart>
</feature>
<dbReference type="InterPro" id="IPR036010">
    <property type="entry name" value="2Fe-2S_ferredoxin-like_sf"/>
</dbReference>
<feature type="binding site" evidence="4">
    <location>
        <position position="171"/>
    </location>
    <ligand>
        <name>[2Fe-2S] cluster</name>
        <dbReference type="ChEBI" id="CHEBI:190135"/>
        <label>1</label>
    </ligand>
</feature>
<dbReference type="SUPFAM" id="SSF56176">
    <property type="entry name" value="FAD-binding/transporter-associated domain-like"/>
    <property type="match status" value="1"/>
</dbReference>
<dbReference type="Gene3D" id="3.90.1170.50">
    <property type="entry name" value="Aldehyde oxidase/xanthine dehydrogenase, a/b hammerhead"/>
    <property type="match status" value="1"/>
</dbReference>
<dbReference type="InterPro" id="IPR036884">
    <property type="entry name" value="2Fe-2S-bd_dom_sf"/>
</dbReference>
<feature type="binding site" evidence="4">
    <location>
        <position position="174"/>
    </location>
    <ligand>
        <name>[2Fe-2S] cluster</name>
        <dbReference type="ChEBI" id="CHEBI:190135"/>
        <label>1</label>
    </ligand>
</feature>
<keyword evidence="7" id="KW-1185">Reference proteome</keyword>
<dbReference type="Pfam" id="PF02738">
    <property type="entry name" value="MoCoBD_1"/>
    <property type="match status" value="1"/>
</dbReference>
<dbReference type="InterPro" id="IPR005107">
    <property type="entry name" value="CO_DH_flav_C"/>
</dbReference>
<dbReference type="InterPro" id="IPR037165">
    <property type="entry name" value="AldOxase/xan_DH_Mopterin-bd_sf"/>
</dbReference>
<dbReference type="Gene3D" id="1.10.150.120">
    <property type="entry name" value="[2Fe-2S]-binding domain"/>
    <property type="match status" value="1"/>
</dbReference>
<feature type="binding site" evidence="3">
    <location>
        <begin position="356"/>
        <end position="363"/>
    </location>
    <ligand>
        <name>FAD</name>
        <dbReference type="ChEBI" id="CHEBI:57692"/>
    </ligand>
</feature>
<dbReference type="GO" id="GO:0016491">
    <property type="term" value="F:oxidoreductase activity"/>
    <property type="evidence" value="ECO:0007669"/>
    <property type="project" value="InterPro"/>
</dbReference>
<dbReference type="SUPFAM" id="SSF47741">
    <property type="entry name" value="CO dehydrogenase ISP C-domain like"/>
    <property type="match status" value="1"/>
</dbReference>
<reference evidence="6 7" key="1">
    <citation type="journal article" date="2019" name="Sci. Rep.">
        <title>A high-quality genome of Eragrostis curvula grass provides insights into Poaceae evolution and supports new strategies to enhance forage quality.</title>
        <authorList>
            <person name="Carballo J."/>
            <person name="Santos B.A.C.M."/>
            <person name="Zappacosta D."/>
            <person name="Garbus I."/>
            <person name="Selva J.P."/>
            <person name="Gallo C.A."/>
            <person name="Diaz A."/>
            <person name="Albertini E."/>
            <person name="Caccamo M."/>
            <person name="Echenique V."/>
        </authorList>
    </citation>
    <scope>NUCLEOTIDE SEQUENCE [LARGE SCALE GENOMIC DNA]</scope>
    <source>
        <strain evidence="7">cv. Victoria</strain>
        <tissue evidence="6">Leaf</tissue>
    </source>
</reference>
<dbReference type="PIRSF" id="PIRSF000127">
    <property type="entry name" value="Xanthine_DH"/>
    <property type="match status" value="1"/>
</dbReference>
<keyword evidence="3" id="KW-0274">FAD</keyword>
<feature type="binding site" evidence="4">
    <location>
        <position position="239"/>
    </location>
    <ligand>
        <name>[2Fe-2S] cluster</name>
        <dbReference type="ChEBI" id="CHEBI:190135"/>
        <label>2</label>
    </ligand>
</feature>
<dbReference type="InterPro" id="IPR036856">
    <property type="entry name" value="Ald_Oxase/Xan_DH_a/b_sf"/>
</dbReference>
<dbReference type="Pfam" id="PF01799">
    <property type="entry name" value="Fer2_2"/>
    <property type="match status" value="1"/>
</dbReference>
<comment type="cofactor">
    <cofactor evidence="4">
        <name>Mo-molybdopterin</name>
        <dbReference type="ChEBI" id="CHEBI:71302"/>
    </cofactor>
    <text evidence="4">Binds 1 Mo-molybdopterin (Mo-MPT) cofactor per subunit.</text>
</comment>
<dbReference type="SMART" id="SM01092">
    <property type="entry name" value="CO_deh_flav_C"/>
    <property type="match status" value="1"/>
</dbReference>
<accession>A0A5J9VVE0</accession>
<dbReference type="PROSITE" id="PS51387">
    <property type="entry name" value="FAD_PCMH"/>
    <property type="match status" value="1"/>
</dbReference>
<dbReference type="FunFam" id="3.30.365.10:FF:000001">
    <property type="entry name" value="Xanthine dehydrogenase oxidase"/>
    <property type="match status" value="1"/>
</dbReference>
<protein>
    <recommendedName>
        <fullName evidence="5">FAD-binding PCMH-type domain-containing protein</fullName>
    </recommendedName>
</protein>
<keyword evidence="4" id="KW-0500">Molybdenum</keyword>
<dbReference type="Gene3D" id="3.30.390.50">
    <property type="entry name" value="CO dehydrogenase flavoprotein, C-terminal domain"/>
    <property type="match status" value="1"/>
</dbReference>
<keyword evidence="3" id="KW-0285">Flavoprotein</keyword>
<feature type="binding site" evidence="4">
    <location>
        <position position="283"/>
    </location>
    <ligand>
        <name>[2Fe-2S] cluster</name>
        <dbReference type="ChEBI" id="CHEBI:190135"/>
        <label>2</label>
    </ligand>
</feature>
<feature type="binding site" evidence="4">
    <location>
        <position position="236"/>
    </location>
    <ligand>
        <name>[2Fe-2S] cluster</name>
        <dbReference type="ChEBI" id="CHEBI:190135"/>
        <label>2</label>
    </ligand>
</feature>
<feature type="active site" description="Proton acceptor" evidence="2">
    <location>
        <position position="1372"/>
    </location>
</feature>
<feature type="binding site" evidence="3">
    <location>
        <position position="461"/>
    </location>
    <ligand>
        <name>FAD</name>
        <dbReference type="ChEBI" id="CHEBI:57692"/>
    </ligand>
</feature>